<dbReference type="EMBL" id="CP003220">
    <property type="protein sequence ID" value="EGB15728.1"/>
    <property type="molecule type" value="Genomic_DNA"/>
</dbReference>
<dbReference type="STRING" id="641491.DND132_2525"/>
<name>F0JCP8_9BACT</name>
<organism evidence="2 3">
    <name type="scientific">Pseudodesulfovibrio mercurii</name>
    <dbReference type="NCBI Taxonomy" id="641491"/>
    <lineage>
        <taxon>Bacteria</taxon>
        <taxon>Pseudomonadati</taxon>
        <taxon>Thermodesulfobacteriota</taxon>
        <taxon>Desulfovibrionia</taxon>
        <taxon>Desulfovibrionales</taxon>
        <taxon>Desulfovibrionaceae</taxon>
    </lineage>
</organism>
<dbReference type="RefSeq" id="WP_014323154.1">
    <property type="nucleotide sequence ID" value="NC_016803.1"/>
</dbReference>
<keyword evidence="1" id="KW-0732">Signal</keyword>
<evidence type="ECO:0000256" key="1">
    <source>
        <dbReference type="SAM" id="SignalP"/>
    </source>
</evidence>
<protein>
    <submittedName>
        <fullName evidence="2">Uncharacterized protein</fullName>
    </submittedName>
</protein>
<reference evidence="2 3" key="1">
    <citation type="journal article" date="2011" name="J. Bacteriol.">
        <title>Genome sequence of the mercury-methylating strain Desulfovibrio desulfuricans ND132.</title>
        <authorList>
            <person name="Brown S.D."/>
            <person name="Gilmour C.C."/>
            <person name="Kucken A.M."/>
            <person name="Wall J.D."/>
            <person name="Elias D.A."/>
            <person name="Brandt C.C."/>
            <person name="Podar M."/>
            <person name="Chertkov O."/>
            <person name="Held B."/>
            <person name="Bruce D.C."/>
            <person name="Detter J.C."/>
            <person name="Tapia R."/>
            <person name="Han C.S."/>
            <person name="Goodwin L.A."/>
            <person name="Cheng J.F."/>
            <person name="Pitluck S."/>
            <person name="Woyke T."/>
            <person name="Mikhailova N."/>
            <person name="Ivanova N.N."/>
            <person name="Han J."/>
            <person name="Lucas S."/>
            <person name="Lapidus A.L."/>
            <person name="Land M.L."/>
            <person name="Hauser L.J."/>
            <person name="Palumbo A.V."/>
        </authorList>
    </citation>
    <scope>NUCLEOTIDE SEQUENCE [LARGE SCALE GENOMIC DNA]</scope>
    <source>
        <strain evidence="2 3">ND132</strain>
    </source>
</reference>
<dbReference type="HOGENOM" id="CLU_902318_0_0_7"/>
<feature type="chain" id="PRO_5003251737" evidence="1">
    <location>
        <begin position="38"/>
        <end position="308"/>
    </location>
</feature>
<dbReference type="KEGG" id="ddn:DND132_2525"/>
<keyword evidence="3" id="KW-1185">Reference proteome</keyword>
<proteinExistence type="predicted"/>
<evidence type="ECO:0000313" key="2">
    <source>
        <dbReference type="EMBL" id="EGB15728.1"/>
    </source>
</evidence>
<dbReference type="Proteomes" id="UP000007845">
    <property type="component" value="Chromosome"/>
</dbReference>
<sequence length="308" mass="33170" precursor="true">MKERNSGALRHNAASLLPAGALLLLCLVLLPAVPASADGAGDEQLVRTVLISEALGKSFSGEEYRFTNASVRFAGPIKPSGFLTANKARMTGAAVRTDDGSRMTGSLSYADPLGRKAVYLYTIDYEDLGNHNYRVRKVGIKTCEPVRPVPEGYFVPADGITLKKMKAMPTADLLAYAREHGEPVARGAQPSPAGDYHVLVFCMHRLRGNPAWTVTHNGQMGQSWSRGDWHVAAIDATLALNAAPDEVFAVYYGPGERSPFHGKIYPIGGIVSRHVPSPGGPVAEVEGTERTANLLREYRARTLANMTP</sequence>
<accession>F0JCP8</accession>
<gene>
    <name evidence="2" type="ORF">DND132_2525</name>
</gene>
<dbReference type="AlphaFoldDB" id="F0JCP8"/>
<feature type="signal peptide" evidence="1">
    <location>
        <begin position="1"/>
        <end position="37"/>
    </location>
</feature>
<evidence type="ECO:0000313" key="3">
    <source>
        <dbReference type="Proteomes" id="UP000007845"/>
    </source>
</evidence>